<proteinExistence type="inferred from homology"/>
<dbReference type="InterPro" id="IPR012309">
    <property type="entry name" value="DNA_ligase_ATP-dep_C"/>
</dbReference>
<evidence type="ECO:0000256" key="3">
    <source>
        <dbReference type="ARBA" id="ARBA00022598"/>
    </source>
</evidence>
<gene>
    <name evidence="6" type="ORF">SAMN05421543_1143</name>
</gene>
<dbReference type="InterPro" id="IPR012310">
    <property type="entry name" value="DNA_ligase_ATP-dep_cent"/>
</dbReference>
<evidence type="ECO:0000313" key="7">
    <source>
        <dbReference type="Proteomes" id="UP000183508"/>
    </source>
</evidence>
<dbReference type="Pfam" id="PF01068">
    <property type="entry name" value="DNA_ligase_A_M"/>
    <property type="match status" value="1"/>
</dbReference>
<dbReference type="Proteomes" id="UP000183508">
    <property type="component" value="Unassembled WGS sequence"/>
</dbReference>
<dbReference type="GO" id="GO:0005524">
    <property type="term" value="F:ATP binding"/>
    <property type="evidence" value="ECO:0007669"/>
    <property type="project" value="InterPro"/>
</dbReference>
<dbReference type="GO" id="GO:0006310">
    <property type="term" value="P:DNA recombination"/>
    <property type="evidence" value="ECO:0007669"/>
    <property type="project" value="InterPro"/>
</dbReference>
<dbReference type="SUPFAM" id="SSF50249">
    <property type="entry name" value="Nucleic acid-binding proteins"/>
    <property type="match status" value="1"/>
</dbReference>
<dbReference type="AlphaFoldDB" id="A0A1I7K6D6"/>
<dbReference type="GO" id="GO:0006281">
    <property type="term" value="P:DNA repair"/>
    <property type="evidence" value="ECO:0007669"/>
    <property type="project" value="InterPro"/>
</dbReference>
<dbReference type="Pfam" id="PF04679">
    <property type="entry name" value="DNA_ligase_A_C"/>
    <property type="match status" value="1"/>
</dbReference>
<dbReference type="STRING" id="392015.SAMN05421543_1143"/>
<dbReference type="CDD" id="cd07906">
    <property type="entry name" value="Adenylation_DNA_ligase_LigD_LigC"/>
    <property type="match status" value="1"/>
</dbReference>
<reference evidence="7" key="1">
    <citation type="submission" date="2016-10" db="EMBL/GenBank/DDBJ databases">
        <authorList>
            <person name="Varghese N."/>
        </authorList>
    </citation>
    <scope>NUCLEOTIDE SEQUENCE [LARGE SCALE GENOMIC DNA]</scope>
    <source>
        <strain evidence="7">DSM 17980</strain>
    </source>
</reference>
<dbReference type="PANTHER" id="PTHR45674">
    <property type="entry name" value="DNA LIGASE 1/3 FAMILY MEMBER"/>
    <property type="match status" value="1"/>
</dbReference>
<dbReference type="PANTHER" id="PTHR45674:SF4">
    <property type="entry name" value="DNA LIGASE 1"/>
    <property type="match status" value="1"/>
</dbReference>
<evidence type="ECO:0000256" key="1">
    <source>
        <dbReference type="ARBA" id="ARBA00007572"/>
    </source>
</evidence>
<dbReference type="Gene3D" id="3.30.1490.70">
    <property type="match status" value="1"/>
</dbReference>
<evidence type="ECO:0000256" key="4">
    <source>
        <dbReference type="ARBA" id="ARBA00034003"/>
    </source>
</evidence>
<keyword evidence="3" id="KW-0436">Ligase</keyword>
<dbReference type="RefSeq" id="WP_074953544.1">
    <property type="nucleotide sequence ID" value="NZ_FPBV01000014.1"/>
</dbReference>
<dbReference type="Gene3D" id="3.30.470.30">
    <property type="entry name" value="DNA ligase/mRNA capping enzyme"/>
    <property type="match status" value="1"/>
</dbReference>
<dbReference type="InterPro" id="IPR012340">
    <property type="entry name" value="NA-bd_OB-fold"/>
</dbReference>
<dbReference type="EC" id="6.5.1.1" evidence="2"/>
<keyword evidence="7" id="KW-1185">Reference proteome</keyword>
<comment type="catalytic activity">
    <reaction evidence="4">
        <text>ATP + (deoxyribonucleotide)n-3'-hydroxyl + 5'-phospho-(deoxyribonucleotide)m = (deoxyribonucleotide)n+m + AMP + diphosphate.</text>
        <dbReference type="EC" id="6.5.1.1"/>
    </reaction>
</comment>
<sequence length="323" mass="36295">MKPVTPMEPKAADRPPAGAEWIAQVKWDGVRVLVYRDDGGVRLYNRHRRDRTWHYPELLDAEAYCTASSVILDGEVVALGLDGKPDFHEVMRRDGVRRRERVAALQRAVPVFYMVFDILYCDGAWVTAWPLEQRLALLRRVIRPTAHVRCVDDHADGAELFERTRVLGLEGIVCKRRDAPYRVGEKRGDWLKVKHVHDLNAVIGGYTIGEDGGMGAVLLGVYDRAGRLWYVGHTGSGRLPSAEWRALADVLGPLRVPEAPFFRRPGRSRGAQWVRPDITVRVTYSTWTPGRSLRTPVLQAVLDLPAAACVWPPDAPMPPDGTR</sequence>
<organism evidence="6 7">
    <name type="scientific">Alicyclobacillus macrosporangiidus</name>
    <dbReference type="NCBI Taxonomy" id="392015"/>
    <lineage>
        <taxon>Bacteria</taxon>
        <taxon>Bacillati</taxon>
        <taxon>Bacillota</taxon>
        <taxon>Bacilli</taxon>
        <taxon>Bacillales</taxon>
        <taxon>Alicyclobacillaceae</taxon>
        <taxon>Alicyclobacillus</taxon>
    </lineage>
</organism>
<name>A0A1I7K6D6_9BACL</name>
<evidence type="ECO:0000313" key="6">
    <source>
        <dbReference type="EMBL" id="SFU92997.1"/>
    </source>
</evidence>
<dbReference type="InterPro" id="IPR050191">
    <property type="entry name" value="ATP-dep_DNA_ligase"/>
</dbReference>
<dbReference type="OrthoDB" id="9802472at2"/>
<dbReference type="CDD" id="cd07971">
    <property type="entry name" value="OBF_DNA_ligase_LigD"/>
    <property type="match status" value="1"/>
</dbReference>
<dbReference type="GO" id="GO:0003910">
    <property type="term" value="F:DNA ligase (ATP) activity"/>
    <property type="evidence" value="ECO:0007669"/>
    <property type="project" value="UniProtKB-EC"/>
</dbReference>
<comment type="similarity">
    <text evidence="1">Belongs to the ATP-dependent DNA ligase family.</text>
</comment>
<feature type="domain" description="ATP-dependent DNA ligase family profile" evidence="5">
    <location>
        <begin position="104"/>
        <end position="194"/>
    </location>
</feature>
<dbReference type="InterPro" id="IPR016059">
    <property type="entry name" value="DNA_ligase_ATP-dep_CS"/>
</dbReference>
<dbReference type="PROSITE" id="PS00697">
    <property type="entry name" value="DNA_LIGASE_A1"/>
    <property type="match status" value="1"/>
</dbReference>
<dbReference type="SUPFAM" id="SSF56091">
    <property type="entry name" value="DNA ligase/mRNA capping enzyme, catalytic domain"/>
    <property type="match status" value="1"/>
</dbReference>
<dbReference type="EMBL" id="FPBV01000014">
    <property type="protein sequence ID" value="SFU92997.1"/>
    <property type="molecule type" value="Genomic_DNA"/>
</dbReference>
<dbReference type="PROSITE" id="PS50160">
    <property type="entry name" value="DNA_LIGASE_A3"/>
    <property type="match status" value="1"/>
</dbReference>
<dbReference type="Gene3D" id="2.40.50.140">
    <property type="entry name" value="Nucleic acid-binding proteins"/>
    <property type="match status" value="1"/>
</dbReference>
<evidence type="ECO:0000256" key="2">
    <source>
        <dbReference type="ARBA" id="ARBA00012727"/>
    </source>
</evidence>
<protein>
    <recommendedName>
        <fullName evidence="2">DNA ligase (ATP)</fullName>
        <ecNumber evidence="2">6.5.1.1</ecNumber>
    </recommendedName>
</protein>
<accession>A0A1I7K6D6</accession>
<evidence type="ECO:0000259" key="5">
    <source>
        <dbReference type="PROSITE" id="PS50160"/>
    </source>
</evidence>